<name>A0ABT9I4R7_9GAMM</name>
<sequence>VIANDGGAVDRSNFEVASNTSASINITPAAGYKIASVSGCNGSLVQQQYTTAPITEACTVNVDFSKKAKRRSKLWLLLAIPQS</sequence>
<dbReference type="Proteomes" id="UP001231109">
    <property type="component" value="Unassembled WGS sequence"/>
</dbReference>
<keyword evidence="2" id="KW-1185">Reference proteome</keyword>
<evidence type="ECO:0000313" key="1">
    <source>
        <dbReference type="EMBL" id="MDP5138399.1"/>
    </source>
</evidence>
<protein>
    <submittedName>
        <fullName evidence="1">Uncharacterized protein</fullName>
    </submittedName>
</protein>
<organism evidence="1 2">
    <name type="scientific">Rheinheimera baltica</name>
    <dbReference type="NCBI Taxonomy" id="67576"/>
    <lineage>
        <taxon>Bacteria</taxon>
        <taxon>Pseudomonadati</taxon>
        <taxon>Pseudomonadota</taxon>
        <taxon>Gammaproteobacteria</taxon>
        <taxon>Chromatiales</taxon>
        <taxon>Chromatiaceae</taxon>
        <taxon>Rheinheimera</taxon>
    </lineage>
</organism>
<accession>A0ABT9I4R7</accession>
<comment type="caution">
    <text evidence="1">The sequence shown here is derived from an EMBL/GenBank/DDBJ whole genome shotgun (WGS) entry which is preliminary data.</text>
</comment>
<dbReference type="EMBL" id="JAPJDZ010000150">
    <property type="protein sequence ID" value="MDP5138399.1"/>
    <property type="molecule type" value="Genomic_DNA"/>
</dbReference>
<gene>
    <name evidence="1" type="ORF">ORJ04_20835</name>
</gene>
<dbReference type="RefSeq" id="WP_305977534.1">
    <property type="nucleotide sequence ID" value="NZ_JAPJDZ010000150.1"/>
</dbReference>
<feature type="non-terminal residue" evidence="1">
    <location>
        <position position="1"/>
    </location>
</feature>
<reference evidence="1 2" key="1">
    <citation type="submission" date="2022-11" db="EMBL/GenBank/DDBJ databases">
        <title>Viruses from the air-sea interface of a natural surface slick.</title>
        <authorList>
            <person name="Rahlff J."/>
            <person name="Holmfeldt K."/>
        </authorList>
    </citation>
    <scope>NUCLEOTIDE SEQUENCE [LARGE SCALE GENOMIC DNA]</scope>
    <source>
        <strain evidence="1 2">SMS4</strain>
    </source>
</reference>
<evidence type="ECO:0000313" key="2">
    <source>
        <dbReference type="Proteomes" id="UP001231109"/>
    </source>
</evidence>
<proteinExistence type="predicted"/>